<feature type="transmembrane region" description="Helical" evidence="1">
    <location>
        <begin position="38"/>
        <end position="59"/>
    </location>
</feature>
<gene>
    <name evidence="2" type="ORF">HY768_08700</name>
</gene>
<name>A0A933MLA6_UNCT6</name>
<evidence type="ECO:0000256" key="1">
    <source>
        <dbReference type="SAM" id="Phobius"/>
    </source>
</evidence>
<dbReference type="Proteomes" id="UP000736328">
    <property type="component" value="Unassembled WGS sequence"/>
</dbReference>
<keyword evidence="1" id="KW-0472">Membrane</keyword>
<evidence type="ECO:0000313" key="3">
    <source>
        <dbReference type="Proteomes" id="UP000736328"/>
    </source>
</evidence>
<reference evidence="2" key="1">
    <citation type="submission" date="2020-07" db="EMBL/GenBank/DDBJ databases">
        <title>Huge and variable diversity of episymbiotic CPR bacteria and DPANN archaea in groundwater ecosystems.</title>
        <authorList>
            <person name="He C.Y."/>
            <person name="Keren R."/>
            <person name="Whittaker M."/>
            <person name="Farag I.F."/>
            <person name="Doudna J."/>
            <person name="Cate J.H.D."/>
            <person name="Banfield J.F."/>
        </authorList>
    </citation>
    <scope>NUCLEOTIDE SEQUENCE</scope>
    <source>
        <strain evidence="2">NC_groundwater_1520_Pr4_B-0.1um_53_5</strain>
    </source>
</reference>
<evidence type="ECO:0000313" key="2">
    <source>
        <dbReference type="EMBL" id="MBI4727281.1"/>
    </source>
</evidence>
<dbReference type="EMBL" id="JACQXR010000114">
    <property type="protein sequence ID" value="MBI4727281.1"/>
    <property type="molecule type" value="Genomic_DNA"/>
</dbReference>
<proteinExistence type="predicted"/>
<organism evidence="2 3">
    <name type="scientific">candidate division TA06 bacterium</name>
    <dbReference type="NCBI Taxonomy" id="2250710"/>
    <lineage>
        <taxon>Bacteria</taxon>
        <taxon>Bacteria division TA06</taxon>
    </lineage>
</organism>
<dbReference type="PROSITE" id="PS51257">
    <property type="entry name" value="PROKAR_LIPOPROTEIN"/>
    <property type="match status" value="1"/>
</dbReference>
<keyword evidence="1" id="KW-0812">Transmembrane</keyword>
<keyword evidence="1" id="KW-1133">Transmembrane helix</keyword>
<comment type="caution">
    <text evidence="2">The sequence shown here is derived from an EMBL/GenBank/DDBJ whole genome shotgun (WGS) entry which is preliminary data.</text>
</comment>
<dbReference type="AlphaFoldDB" id="A0A933MLA6"/>
<accession>A0A933MLA6</accession>
<sequence length="62" mass="6833">MKKSMLALFILAAGCLLIAVLEKLNILPWLFLGNLPHVYVWIAQLLLLAAIGLGIYGLLDKK</sequence>
<protein>
    <submittedName>
        <fullName evidence="2">Uncharacterized protein</fullName>
    </submittedName>
</protein>